<sequence>MFDLENIKTTFAFFDDWEDKYRFLIDLGKSVPALPAEFRVSDNLVRGCQSRVWLLGEYDTGHNQLKFQIDSDAHIVRGLIAIVLATFDGHSPNDIVAYDIENLFDELDLMNHLSATRGNGLRALVKRINDTADRYVPL</sequence>
<dbReference type="EMBL" id="UINC01012452">
    <property type="protein sequence ID" value="SVA54375.1"/>
    <property type="molecule type" value="Genomic_DNA"/>
</dbReference>
<dbReference type="InterPro" id="IPR003808">
    <property type="entry name" value="Fe-S_metab-assoc_dom"/>
</dbReference>
<dbReference type="Gene3D" id="3.90.1010.10">
    <property type="match status" value="1"/>
</dbReference>
<name>A0A381WPH1_9ZZZZ</name>
<dbReference type="Pfam" id="PF02657">
    <property type="entry name" value="SufE"/>
    <property type="match status" value="1"/>
</dbReference>
<evidence type="ECO:0000259" key="2">
    <source>
        <dbReference type="Pfam" id="PF02657"/>
    </source>
</evidence>
<comment type="similarity">
    <text evidence="1">Belongs to the SufE family.</text>
</comment>
<reference evidence="3" key="1">
    <citation type="submission" date="2018-05" db="EMBL/GenBank/DDBJ databases">
        <authorList>
            <person name="Lanie J.A."/>
            <person name="Ng W.-L."/>
            <person name="Kazmierczak K.M."/>
            <person name="Andrzejewski T.M."/>
            <person name="Davidsen T.M."/>
            <person name="Wayne K.J."/>
            <person name="Tettelin H."/>
            <person name="Glass J.I."/>
            <person name="Rusch D."/>
            <person name="Podicherti R."/>
            <person name="Tsui H.-C.T."/>
            <person name="Winkler M.E."/>
        </authorList>
    </citation>
    <scope>NUCLEOTIDE SEQUENCE</scope>
</reference>
<dbReference type="SUPFAM" id="SSF82649">
    <property type="entry name" value="SufE/NifU"/>
    <property type="match status" value="1"/>
</dbReference>
<protein>
    <recommendedName>
        <fullName evidence="2">Fe-S metabolism associated domain-containing protein</fullName>
    </recommendedName>
</protein>
<evidence type="ECO:0000256" key="1">
    <source>
        <dbReference type="ARBA" id="ARBA00010282"/>
    </source>
</evidence>
<dbReference type="PANTHER" id="PTHR43597:SF5">
    <property type="entry name" value="SUFE-LIKE PROTEIN 2, CHLOROPLASTIC"/>
    <property type="match status" value="1"/>
</dbReference>
<proteinExistence type="inferred from homology"/>
<dbReference type="AlphaFoldDB" id="A0A381WPH1"/>
<accession>A0A381WPH1</accession>
<gene>
    <name evidence="3" type="ORF">METZ01_LOCUS107229</name>
</gene>
<evidence type="ECO:0000313" key="3">
    <source>
        <dbReference type="EMBL" id="SVA54375.1"/>
    </source>
</evidence>
<organism evidence="3">
    <name type="scientific">marine metagenome</name>
    <dbReference type="NCBI Taxonomy" id="408172"/>
    <lineage>
        <taxon>unclassified sequences</taxon>
        <taxon>metagenomes</taxon>
        <taxon>ecological metagenomes</taxon>
    </lineage>
</organism>
<feature type="domain" description="Fe-S metabolism associated" evidence="2">
    <location>
        <begin position="10"/>
        <end position="129"/>
    </location>
</feature>
<dbReference type="PANTHER" id="PTHR43597">
    <property type="entry name" value="SULFUR ACCEPTOR PROTEIN CSDE"/>
    <property type="match status" value="1"/>
</dbReference>